<gene>
    <name evidence="2" type="ORF">KP78_32400</name>
</gene>
<dbReference type="InterPro" id="IPR000361">
    <property type="entry name" value="ATAP_core_dom"/>
</dbReference>
<proteinExistence type="predicted"/>
<sequence length="107" mass="12247">MNITITAAAAEKIRSQQNRENGYLKLKYDTEGTGCVMNGVPILWYVDEPVEGEDLFIETNEMPILVEKSKMVFYDKEIKIDYSTQAGMYQLRSPGQTINGRMAFRNK</sequence>
<dbReference type="AlphaFoldDB" id="A0A0C2VIE7"/>
<dbReference type="PATRIC" id="fig|889306.3.peg.3254"/>
<accession>A0A0C2VIE7</accession>
<dbReference type="OrthoDB" id="2361087at2"/>
<dbReference type="RefSeq" id="WP_041090171.1">
    <property type="nucleotide sequence ID" value="NZ_JXRP01000019.1"/>
</dbReference>
<dbReference type="Gene3D" id="2.60.300.12">
    <property type="entry name" value="HesB-like domain"/>
    <property type="match status" value="1"/>
</dbReference>
<comment type="caution">
    <text evidence="2">The sequence shown here is derived from an EMBL/GenBank/DDBJ whole genome shotgun (WGS) entry which is preliminary data.</text>
</comment>
<protein>
    <recommendedName>
        <fullName evidence="1">Core domain-containing protein</fullName>
    </recommendedName>
</protein>
<evidence type="ECO:0000313" key="3">
    <source>
        <dbReference type="Proteomes" id="UP000031938"/>
    </source>
</evidence>
<reference evidence="2 3" key="1">
    <citation type="submission" date="2015-01" db="EMBL/GenBank/DDBJ databases">
        <title>Genome sequencing of Jeotgalibacillus soli.</title>
        <authorList>
            <person name="Goh K.M."/>
            <person name="Chan K.-G."/>
            <person name="Yaakop A.S."/>
            <person name="Ee R."/>
            <person name="Gan H.M."/>
            <person name="Chan C.S."/>
        </authorList>
    </citation>
    <scope>NUCLEOTIDE SEQUENCE [LARGE SCALE GENOMIC DNA]</scope>
    <source>
        <strain evidence="2 3">P9</strain>
    </source>
</reference>
<keyword evidence="3" id="KW-1185">Reference proteome</keyword>
<dbReference type="SUPFAM" id="SSF89360">
    <property type="entry name" value="HesB-like domain"/>
    <property type="match status" value="1"/>
</dbReference>
<dbReference type="InterPro" id="IPR035903">
    <property type="entry name" value="HesB-like_dom_sf"/>
</dbReference>
<dbReference type="Proteomes" id="UP000031938">
    <property type="component" value="Unassembled WGS sequence"/>
</dbReference>
<organism evidence="2 3">
    <name type="scientific">Jeotgalibacillus soli</name>
    <dbReference type="NCBI Taxonomy" id="889306"/>
    <lineage>
        <taxon>Bacteria</taxon>
        <taxon>Bacillati</taxon>
        <taxon>Bacillota</taxon>
        <taxon>Bacilli</taxon>
        <taxon>Bacillales</taxon>
        <taxon>Caryophanaceae</taxon>
        <taxon>Jeotgalibacillus</taxon>
    </lineage>
</organism>
<dbReference type="STRING" id="889306.KP78_32400"/>
<feature type="domain" description="Core" evidence="1">
    <location>
        <begin position="1"/>
        <end position="104"/>
    </location>
</feature>
<dbReference type="EMBL" id="JXRP01000019">
    <property type="protein sequence ID" value="KIL44276.1"/>
    <property type="molecule type" value="Genomic_DNA"/>
</dbReference>
<evidence type="ECO:0000259" key="1">
    <source>
        <dbReference type="Pfam" id="PF01521"/>
    </source>
</evidence>
<dbReference type="Pfam" id="PF01521">
    <property type="entry name" value="Fe-S_biosyn"/>
    <property type="match status" value="1"/>
</dbReference>
<name>A0A0C2VIE7_9BACL</name>
<evidence type="ECO:0000313" key="2">
    <source>
        <dbReference type="EMBL" id="KIL44276.1"/>
    </source>
</evidence>